<reference evidence="7" key="1">
    <citation type="submission" date="2019-01" db="EMBL/GenBank/DDBJ databases">
        <title>Draft genomes of a novel of Sporanaerobacter strains.</title>
        <authorList>
            <person name="Ma S."/>
        </authorList>
    </citation>
    <scope>NUCLEOTIDE SEQUENCE [LARGE SCALE GENOMIC DNA]</scope>
    <source>
        <strain evidence="7">NJN-17</strain>
    </source>
</reference>
<protein>
    <submittedName>
        <fullName evidence="6">Alcohol dehydrogenase</fullName>
    </submittedName>
</protein>
<dbReference type="OrthoDB" id="9769198at2"/>
<evidence type="ECO:0000313" key="6">
    <source>
        <dbReference type="EMBL" id="QAT60730.1"/>
    </source>
</evidence>
<keyword evidence="2 4" id="KW-0862">Zinc</keyword>
<dbReference type="KEGG" id="spoa:EQM13_03620"/>
<dbReference type="InterPro" id="IPR002328">
    <property type="entry name" value="ADH_Zn_CS"/>
</dbReference>
<evidence type="ECO:0000259" key="5">
    <source>
        <dbReference type="SMART" id="SM00829"/>
    </source>
</evidence>
<comment type="similarity">
    <text evidence="4">Belongs to the zinc-containing alcohol dehydrogenase family.</text>
</comment>
<dbReference type="PANTHER" id="PTHR43401:SF2">
    <property type="entry name" value="L-THREONINE 3-DEHYDROGENASE"/>
    <property type="match status" value="1"/>
</dbReference>
<proteinExistence type="inferred from homology"/>
<dbReference type="PROSITE" id="PS00059">
    <property type="entry name" value="ADH_ZINC"/>
    <property type="match status" value="1"/>
</dbReference>
<dbReference type="SMART" id="SM00829">
    <property type="entry name" value="PKS_ER"/>
    <property type="match status" value="1"/>
</dbReference>
<sequence length="349" mass="37855">MKVAVYNGIKNITIESREKPVAGPDDFILKVKAAALCGSDLRTYLHGHPKITPPQVLGHEFAGVVDSVGKNIKGVKVGDRVAVHPGIPCGHCYYCDRGEQNMCESRKQIGIHYQGGFGEYVLIPGKTLEVGTVVKIPEDCSYEVAALGDPLVSAMNGQEVVGTKMGDIVLILGSGPIGIFHAMLSKLRGAQDVILANPSPGRLQYAKEHSIADHYYCINEGTDFRGYIDSLTEGRGADVVIVANTSVKSACQAVELVAKNGRVLLFAGFPKEAPQLGLDGNLIHYKQIRVMGSLGSTPRQYQMAEKLLFSKRIDGELLITHRIPLEKINEGFQLMIDGKSLKVIINKFD</sequence>
<dbReference type="InterPro" id="IPR011032">
    <property type="entry name" value="GroES-like_sf"/>
</dbReference>
<dbReference type="SUPFAM" id="SSF50129">
    <property type="entry name" value="GroES-like"/>
    <property type="match status" value="1"/>
</dbReference>
<dbReference type="RefSeq" id="WP_128751986.1">
    <property type="nucleotide sequence ID" value="NZ_CP035282.1"/>
</dbReference>
<evidence type="ECO:0000256" key="4">
    <source>
        <dbReference type="RuleBase" id="RU361277"/>
    </source>
</evidence>
<evidence type="ECO:0000256" key="1">
    <source>
        <dbReference type="ARBA" id="ARBA00022723"/>
    </source>
</evidence>
<dbReference type="InterPro" id="IPR013154">
    <property type="entry name" value="ADH-like_N"/>
</dbReference>
<dbReference type="EMBL" id="CP035282">
    <property type="protein sequence ID" value="QAT60730.1"/>
    <property type="molecule type" value="Genomic_DNA"/>
</dbReference>
<dbReference type="Gene3D" id="3.90.180.10">
    <property type="entry name" value="Medium-chain alcohol dehydrogenases, catalytic domain"/>
    <property type="match status" value="1"/>
</dbReference>
<feature type="domain" description="Enoyl reductase (ER)" evidence="5">
    <location>
        <begin position="8"/>
        <end position="345"/>
    </location>
</feature>
<dbReference type="GO" id="GO:0008270">
    <property type="term" value="F:zinc ion binding"/>
    <property type="evidence" value="ECO:0007669"/>
    <property type="project" value="InterPro"/>
</dbReference>
<organism evidence="6 7">
    <name type="scientific">Acidilutibacter cellobiosedens</name>
    <dbReference type="NCBI Taxonomy" id="2507161"/>
    <lineage>
        <taxon>Bacteria</taxon>
        <taxon>Bacillati</taxon>
        <taxon>Bacillota</taxon>
        <taxon>Tissierellia</taxon>
        <taxon>Tissierellales</taxon>
        <taxon>Acidilutibacteraceae</taxon>
        <taxon>Acidilutibacter</taxon>
    </lineage>
</organism>
<evidence type="ECO:0000256" key="2">
    <source>
        <dbReference type="ARBA" id="ARBA00022833"/>
    </source>
</evidence>
<evidence type="ECO:0000313" key="7">
    <source>
        <dbReference type="Proteomes" id="UP000287969"/>
    </source>
</evidence>
<accession>A0A410Q9S5</accession>
<evidence type="ECO:0000256" key="3">
    <source>
        <dbReference type="ARBA" id="ARBA00023002"/>
    </source>
</evidence>
<dbReference type="Pfam" id="PF00107">
    <property type="entry name" value="ADH_zinc_N"/>
    <property type="match status" value="1"/>
</dbReference>
<dbReference type="InterPro" id="IPR013149">
    <property type="entry name" value="ADH-like_C"/>
</dbReference>
<keyword evidence="7" id="KW-1185">Reference proteome</keyword>
<comment type="cofactor">
    <cofactor evidence="4">
        <name>Zn(2+)</name>
        <dbReference type="ChEBI" id="CHEBI:29105"/>
    </cofactor>
</comment>
<gene>
    <name evidence="6" type="ORF">EQM13_03620</name>
</gene>
<dbReference type="GO" id="GO:0016491">
    <property type="term" value="F:oxidoreductase activity"/>
    <property type="evidence" value="ECO:0007669"/>
    <property type="project" value="UniProtKB-KW"/>
</dbReference>
<dbReference type="InterPro" id="IPR020843">
    <property type="entry name" value="ER"/>
</dbReference>
<dbReference type="Gene3D" id="3.40.50.720">
    <property type="entry name" value="NAD(P)-binding Rossmann-like Domain"/>
    <property type="match status" value="1"/>
</dbReference>
<dbReference type="Proteomes" id="UP000287969">
    <property type="component" value="Chromosome"/>
</dbReference>
<dbReference type="InterPro" id="IPR036291">
    <property type="entry name" value="NAD(P)-bd_dom_sf"/>
</dbReference>
<dbReference type="AlphaFoldDB" id="A0A410Q9S5"/>
<dbReference type="SUPFAM" id="SSF51735">
    <property type="entry name" value="NAD(P)-binding Rossmann-fold domains"/>
    <property type="match status" value="1"/>
</dbReference>
<name>A0A410Q9S5_9FIRM</name>
<dbReference type="Pfam" id="PF08240">
    <property type="entry name" value="ADH_N"/>
    <property type="match status" value="1"/>
</dbReference>
<keyword evidence="3" id="KW-0560">Oxidoreductase</keyword>
<dbReference type="InterPro" id="IPR050129">
    <property type="entry name" value="Zn_alcohol_dh"/>
</dbReference>
<dbReference type="PANTHER" id="PTHR43401">
    <property type="entry name" value="L-THREONINE 3-DEHYDROGENASE"/>
    <property type="match status" value="1"/>
</dbReference>
<keyword evidence="1 4" id="KW-0479">Metal-binding</keyword>